<proteinExistence type="predicted"/>
<dbReference type="AlphaFoldDB" id="A3LT72"/>
<sequence>MFKTLIPLVLAMALAAKPANADSWSSDGCYAQKSSLGFSLSDQNIYQSSGHCELQCEGKRVVALLSGKYCYCGDTAPDSSNQVSSSNCNVPCPGYPEEECGGDNYFLVYVNADVEDATTSTNTKTTTTTSVTSSTSKSTSVSTSTSTKVSSSTVEPSSSSSQEEETSSSAQETSTDSPETSSSTSESSSPKHNAVTTIVSTLTTNPAGTSPSIIYKTIVNTPSSTASGPTNTSDVDETEDKTSSSNKSLSAGGIAGAVVGSIAGIGLIAGLIFAFMWWRRKRSDDEDYDDEFTLSGPEKTGFPAPSPPPQLTANPFLIAGGYNFDVDQNGHANGSPNSTSMGHSREASQAAAGFGHGYHNSNEGHSGGEHSFNSDSNNNNTNDFTFLDPPADSPPELGRRRLSVGSLPDIIARQPGSLKVVNN</sequence>
<dbReference type="OMA" id="DAHNISK"/>
<evidence type="ECO:0000313" key="12">
    <source>
        <dbReference type="Proteomes" id="UP000002258"/>
    </source>
</evidence>
<feature type="signal peptide" evidence="9">
    <location>
        <begin position="1"/>
        <end position="21"/>
    </location>
</feature>
<keyword evidence="6" id="KW-0325">Glycoprotein</keyword>
<feature type="transmembrane region" description="Helical" evidence="8">
    <location>
        <begin position="254"/>
        <end position="278"/>
    </location>
</feature>
<dbReference type="STRING" id="322104.A3LT72"/>
<protein>
    <submittedName>
        <fullName evidence="11">Beta-1,6-N-acetylglucosaminyltransferase, contains WSC domain</fullName>
    </submittedName>
</protein>
<keyword evidence="11" id="KW-0328">Glycosyltransferase</keyword>
<dbReference type="InterPro" id="IPR002889">
    <property type="entry name" value="WSC_carb-bd"/>
</dbReference>
<evidence type="ECO:0000256" key="6">
    <source>
        <dbReference type="ARBA" id="ARBA00023180"/>
    </source>
</evidence>
<dbReference type="InterPro" id="IPR051836">
    <property type="entry name" value="Kremen_rcpt"/>
</dbReference>
<evidence type="ECO:0000256" key="4">
    <source>
        <dbReference type="ARBA" id="ARBA00022989"/>
    </source>
</evidence>
<dbReference type="RefSeq" id="XP_001384384.2">
    <property type="nucleotide sequence ID" value="XM_001384347.1"/>
</dbReference>
<evidence type="ECO:0000256" key="2">
    <source>
        <dbReference type="ARBA" id="ARBA00022692"/>
    </source>
</evidence>
<keyword evidence="2 8" id="KW-0812">Transmembrane</keyword>
<evidence type="ECO:0000256" key="8">
    <source>
        <dbReference type="SAM" id="Phobius"/>
    </source>
</evidence>
<reference evidence="11 12" key="1">
    <citation type="journal article" date="2007" name="Nat. Biotechnol.">
        <title>Genome sequence of the lignocellulose-bioconverting and xylose-fermenting yeast Pichia stipitis.</title>
        <authorList>
            <person name="Jeffries T.W."/>
            <person name="Grigoriev I.V."/>
            <person name="Grimwood J."/>
            <person name="Laplaza J.M."/>
            <person name="Aerts A."/>
            <person name="Salamov A."/>
            <person name="Schmutz J."/>
            <person name="Lindquist E."/>
            <person name="Dehal P."/>
            <person name="Shapiro H."/>
            <person name="Jin Y.S."/>
            <person name="Passoth V."/>
            <person name="Richardson P.M."/>
        </authorList>
    </citation>
    <scope>NUCLEOTIDE SEQUENCE [LARGE SCALE GENOMIC DNA]</scope>
    <source>
        <strain evidence="12">ATCC 58785 / CBS 6054 / NBRC 10063 / NRRL Y-11545</strain>
    </source>
</reference>
<evidence type="ECO:0000256" key="9">
    <source>
        <dbReference type="SAM" id="SignalP"/>
    </source>
</evidence>
<feature type="domain" description="WSC" evidence="10">
    <location>
        <begin position="23"/>
        <end position="112"/>
    </location>
</feature>
<name>A3LT72_PICST</name>
<dbReference type="GeneID" id="4838873"/>
<dbReference type="InParanoid" id="A3LT72"/>
<feature type="region of interest" description="Disordered" evidence="7">
    <location>
        <begin position="119"/>
        <end position="193"/>
    </location>
</feature>
<feature type="compositionally biased region" description="Low complexity" evidence="7">
    <location>
        <begin position="119"/>
        <end position="190"/>
    </location>
</feature>
<dbReference type="KEGG" id="pic:PICST_67502"/>
<dbReference type="Pfam" id="PF01822">
    <property type="entry name" value="WSC"/>
    <property type="match status" value="1"/>
</dbReference>
<feature type="compositionally biased region" description="Low complexity" evidence="7">
    <location>
        <begin position="371"/>
        <end position="386"/>
    </location>
</feature>
<keyword evidence="5 8" id="KW-0472">Membrane</keyword>
<dbReference type="EMBL" id="CP000498">
    <property type="protein sequence ID" value="ABN66355.2"/>
    <property type="molecule type" value="Genomic_DNA"/>
</dbReference>
<evidence type="ECO:0000256" key="1">
    <source>
        <dbReference type="ARBA" id="ARBA00004167"/>
    </source>
</evidence>
<dbReference type="SMART" id="SM00321">
    <property type="entry name" value="WSC"/>
    <property type="match status" value="1"/>
</dbReference>
<organism evidence="11 12">
    <name type="scientific">Scheffersomyces stipitis (strain ATCC 58785 / CBS 6054 / NBRC 10063 / NRRL Y-11545)</name>
    <name type="common">Yeast</name>
    <name type="synonym">Pichia stipitis</name>
    <dbReference type="NCBI Taxonomy" id="322104"/>
    <lineage>
        <taxon>Eukaryota</taxon>
        <taxon>Fungi</taxon>
        <taxon>Dikarya</taxon>
        <taxon>Ascomycota</taxon>
        <taxon>Saccharomycotina</taxon>
        <taxon>Pichiomycetes</taxon>
        <taxon>Debaryomycetaceae</taxon>
        <taxon>Scheffersomyces</taxon>
    </lineage>
</organism>
<dbReference type="Proteomes" id="UP000002258">
    <property type="component" value="Chromosome 4"/>
</dbReference>
<keyword evidence="3 9" id="KW-0732">Signal</keyword>
<feature type="chain" id="PRO_5002655037" evidence="9">
    <location>
        <begin position="22"/>
        <end position="423"/>
    </location>
</feature>
<evidence type="ECO:0000256" key="5">
    <source>
        <dbReference type="ARBA" id="ARBA00023136"/>
    </source>
</evidence>
<comment type="subcellular location">
    <subcellularLocation>
        <location evidence="1">Membrane</location>
        <topology evidence="1">Single-pass membrane protein</topology>
    </subcellularLocation>
</comment>
<dbReference type="PROSITE" id="PS51212">
    <property type="entry name" value="WSC"/>
    <property type="match status" value="1"/>
</dbReference>
<dbReference type="PANTHER" id="PTHR24269:SF16">
    <property type="entry name" value="PROTEIN SLG1"/>
    <property type="match status" value="1"/>
</dbReference>
<dbReference type="GO" id="GO:0005886">
    <property type="term" value="C:plasma membrane"/>
    <property type="evidence" value="ECO:0007669"/>
    <property type="project" value="TreeGrafter"/>
</dbReference>
<dbReference type="HOGENOM" id="CLU_024893_1_1_1"/>
<evidence type="ECO:0000256" key="7">
    <source>
        <dbReference type="SAM" id="MobiDB-lite"/>
    </source>
</evidence>
<keyword evidence="12" id="KW-1185">Reference proteome</keyword>
<dbReference type="GO" id="GO:0016757">
    <property type="term" value="F:glycosyltransferase activity"/>
    <property type="evidence" value="ECO:0007669"/>
    <property type="project" value="UniProtKB-KW"/>
</dbReference>
<feature type="region of interest" description="Disordered" evidence="7">
    <location>
        <begin position="220"/>
        <end position="251"/>
    </location>
</feature>
<evidence type="ECO:0000256" key="3">
    <source>
        <dbReference type="ARBA" id="ARBA00022729"/>
    </source>
</evidence>
<gene>
    <name evidence="11" type="primary">WSC1</name>
    <name evidence="11" type="ORF">PICST_67502</name>
</gene>
<feature type="compositionally biased region" description="Polar residues" evidence="7">
    <location>
        <begin position="220"/>
        <end position="233"/>
    </location>
</feature>
<feature type="region of interest" description="Disordered" evidence="7">
    <location>
        <begin position="287"/>
        <end position="401"/>
    </location>
</feature>
<evidence type="ECO:0000313" key="11">
    <source>
        <dbReference type="EMBL" id="ABN66355.2"/>
    </source>
</evidence>
<dbReference type="OrthoDB" id="2019572at2759"/>
<keyword evidence="11" id="KW-0808">Transferase</keyword>
<evidence type="ECO:0000259" key="10">
    <source>
        <dbReference type="PROSITE" id="PS51212"/>
    </source>
</evidence>
<dbReference type="PANTHER" id="PTHR24269">
    <property type="entry name" value="KREMEN PROTEIN"/>
    <property type="match status" value="1"/>
</dbReference>
<keyword evidence="4 8" id="KW-1133">Transmembrane helix</keyword>
<feature type="compositionally biased region" description="Polar residues" evidence="7">
    <location>
        <begin position="330"/>
        <end position="342"/>
    </location>
</feature>
<accession>A3LT72</accession>
<dbReference type="eggNOG" id="KOG4157">
    <property type="taxonomic scope" value="Eukaryota"/>
</dbReference>